<dbReference type="AlphaFoldDB" id="A0A7G2FDQ6"/>
<protein>
    <submittedName>
        <fullName evidence="4">(thale cress) hypothetical protein</fullName>
    </submittedName>
</protein>
<evidence type="ECO:0000313" key="4">
    <source>
        <dbReference type="EMBL" id="CAD5332951.1"/>
    </source>
</evidence>
<dbReference type="InterPro" id="IPR003653">
    <property type="entry name" value="Peptidase_C48_C"/>
</dbReference>
<dbReference type="GO" id="GO:0008234">
    <property type="term" value="F:cysteine-type peptidase activity"/>
    <property type="evidence" value="ECO:0007669"/>
    <property type="project" value="InterPro"/>
</dbReference>
<accession>A0A7G2FDQ6</accession>
<keyword evidence="1" id="KW-0645">Protease</keyword>
<dbReference type="GO" id="GO:0006508">
    <property type="term" value="P:proteolysis"/>
    <property type="evidence" value="ECO:0007669"/>
    <property type="project" value="UniProtKB-KW"/>
</dbReference>
<evidence type="ECO:0000256" key="2">
    <source>
        <dbReference type="ARBA" id="ARBA00022801"/>
    </source>
</evidence>
<dbReference type="EMBL" id="LR881470">
    <property type="protein sequence ID" value="CAD5332951.1"/>
    <property type="molecule type" value="Genomic_DNA"/>
</dbReference>
<feature type="domain" description="Ubiquitin-like protease family profile" evidence="3">
    <location>
        <begin position="2"/>
        <end position="63"/>
    </location>
</feature>
<gene>
    <name evidence="4" type="ORF">AT9943_LOCUS20330</name>
</gene>
<name>A0A7G2FDQ6_ARATH</name>
<keyword evidence="2" id="KW-0378">Hydrolase</keyword>
<proteinExistence type="predicted"/>
<sequence length="66" mass="7492">MPENHCIVFDSNIQCRKDSAIQDELMPLAAKLPYLFKQAAFNPLMSQCLLDLFSIQRPSVIPQPSK</sequence>
<reference evidence="4 5" key="1">
    <citation type="submission" date="2020-09" db="EMBL/GenBank/DDBJ databases">
        <authorList>
            <person name="Ashkenazy H."/>
        </authorList>
    </citation>
    <scope>NUCLEOTIDE SEQUENCE [LARGE SCALE GENOMIC DNA]</scope>
    <source>
        <strain evidence="5">cv. Cdm-0</strain>
    </source>
</reference>
<evidence type="ECO:0000259" key="3">
    <source>
        <dbReference type="Pfam" id="PF02902"/>
    </source>
</evidence>
<dbReference type="Pfam" id="PF02902">
    <property type="entry name" value="Peptidase_C48"/>
    <property type="match status" value="1"/>
</dbReference>
<evidence type="ECO:0000313" key="5">
    <source>
        <dbReference type="Proteomes" id="UP000516314"/>
    </source>
</evidence>
<evidence type="ECO:0000256" key="1">
    <source>
        <dbReference type="ARBA" id="ARBA00022670"/>
    </source>
</evidence>
<dbReference type="Proteomes" id="UP000516314">
    <property type="component" value="Chromosome 5"/>
</dbReference>
<organism evidence="4 5">
    <name type="scientific">Arabidopsis thaliana</name>
    <name type="common">Mouse-ear cress</name>
    <dbReference type="NCBI Taxonomy" id="3702"/>
    <lineage>
        <taxon>Eukaryota</taxon>
        <taxon>Viridiplantae</taxon>
        <taxon>Streptophyta</taxon>
        <taxon>Embryophyta</taxon>
        <taxon>Tracheophyta</taxon>
        <taxon>Spermatophyta</taxon>
        <taxon>Magnoliopsida</taxon>
        <taxon>eudicotyledons</taxon>
        <taxon>Gunneridae</taxon>
        <taxon>Pentapetalae</taxon>
        <taxon>rosids</taxon>
        <taxon>malvids</taxon>
        <taxon>Brassicales</taxon>
        <taxon>Brassicaceae</taxon>
        <taxon>Camelineae</taxon>
        <taxon>Arabidopsis</taxon>
    </lineage>
</organism>